<reference evidence="2" key="1">
    <citation type="submission" date="2023-06" db="EMBL/GenBank/DDBJ databases">
        <title>Genome-scale phylogeny and comparative genomics of the fungal order Sordariales.</title>
        <authorList>
            <consortium name="Lawrence Berkeley National Laboratory"/>
            <person name="Hensen N."/>
            <person name="Bonometti L."/>
            <person name="Westerberg I."/>
            <person name="Brannstrom I.O."/>
            <person name="Guillou S."/>
            <person name="Cros-Aarteil S."/>
            <person name="Calhoun S."/>
            <person name="Haridas S."/>
            <person name="Kuo A."/>
            <person name="Mondo S."/>
            <person name="Pangilinan J."/>
            <person name="Riley R."/>
            <person name="LaButti K."/>
            <person name="Andreopoulos B."/>
            <person name="Lipzen A."/>
            <person name="Chen C."/>
            <person name="Yanf M."/>
            <person name="Daum C."/>
            <person name="Ng V."/>
            <person name="Clum A."/>
            <person name="Steindorff A."/>
            <person name="Ohm R."/>
            <person name="Martin F."/>
            <person name="Silar P."/>
            <person name="Natvig D."/>
            <person name="Lalanne C."/>
            <person name="Gautier V."/>
            <person name="Ament-velasquez S.L."/>
            <person name="Kruys A."/>
            <person name="Hutchinson M.I."/>
            <person name="Powell A.J."/>
            <person name="Barry K."/>
            <person name="Miller A.N."/>
            <person name="Grigoriev I.V."/>
            <person name="Debuchy R."/>
            <person name="Gladieux P."/>
            <person name="Thoren M.H."/>
            <person name="Johannesson H."/>
        </authorList>
    </citation>
    <scope>NUCLEOTIDE SEQUENCE</scope>
    <source>
        <strain evidence="2">SMH3187-1</strain>
    </source>
</reference>
<sequence length="226" mass="24699">MERPPPDSAGNTPSPSTGPGPPRSRSYLAGGQTHAQASLEREFPPPPLRPTDSRQPAESRPTTSVPTIGRSLQPNPTTINRGHGRPAFTVQSFSCTAGYMLELCAVIDDGIEYSVVHPFAVQALGLRSWIFPLGHPLLGQHRMSAMGRYTIRRYTGLVINQRSLGIEAEGMLLMVLDDCFPYSGVDVCLGRQFINRFLGGQLPRLLSPQIPTSENISQQDFFAQGR</sequence>
<feature type="region of interest" description="Disordered" evidence="1">
    <location>
        <begin position="1"/>
        <end position="85"/>
    </location>
</feature>
<accession>A0AA40EQ37</accession>
<feature type="compositionally biased region" description="Polar residues" evidence="1">
    <location>
        <begin position="58"/>
        <end position="80"/>
    </location>
</feature>
<evidence type="ECO:0000256" key="1">
    <source>
        <dbReference type="SAM" id="MobiDB-lite"/>
    </source>
</evidence>
<evidence type="ECO:0000313" key="2">
    <source>
        <dbReference type="EMBL" id="KAK0743362.1"/>
    </source>
</evidence>
<comment type="caution">
    <text evidence="2">The sequence shown here is derived from an EMBL/GenBank/DDBJ whole genome shotgun (WGS) entry which is preliminary data.</text>
</comment>
<dbReference type="EMBL" id="JAUKUD010000005">
    <property type="protein sequence ID" value="KAK0743362.1"/>
    <property type="molecule type" value="Genomic_DNA"/>
</dbReference>
<organism evidence="2 3">
    <name type="scientific">Schizothecium vesticola</name>
    <dbReference type="NCBI Taxonomy" id="314040"/>
    <lineage>
        <taxon>Eukaryota</taxon>
        <taxon>Fungi</taxon>
        <taxon>Dikarya</taxon>
        <taxon>Ascomycota</taxon>
        <taxon>Pezizomycotina</taxon>
        <taxon>Sordariomycetes</taxon>
        <taxon>Sordariomycetidae</taxon>
        <taxon>Sordariales</taxon>
        <taxon>Schizotheciaceae</taxon>
        <taxon>Schizothecium</taxon>
    </lineage>
</organism>
<dbReference type="AlphaFoldDB" id="A0AA40EQ37"/>
<proteinExistence type="predicted"/>
<gene>
    <name evidence="2" type="ORF">B0T18DRAFT_182834</name>
</gene>
<protein>
    <submittedName>
        <fullName evidence="2">Uncharacterized protein</fullName>
    </submittedName>
</protein>
<dbReference type="Proteomes" id="UP001172155">
    <property type="component" value="Unassembled WGS sequence"/>
</dbReference>
<keyword evidence="3" id="KW-1185">Reference proteome</keyword>
<evidence type="ECO:0000313" key="3">
    <source>
        <dbReference type="Proteomes" id="UP001172155"/>
    </source>
</evidence>
<name>A0AA40EQ37_9PEZI</name>